<comment type="similarity">
    <text evidence="1">Belongs to the zinc-associated anti-sigma factor (ZAS) superfamily. Anti-sigma-W factor family.</text>
</comment>
<evidence type="ECO:0000313" key="5">
    <source>
        <dbReference type="EMBL" id="AIG28584.1"/>
    </source>
</evidence>
<keyword evidence="3" id="KW-1133">Transmembrane helix</keyword>
<feature type="transmembrane region" description="Helical" evidence="3">
    <location>
        <begin position="149"/>
        <end position="170"/>
    </location>
</feature>
<evidence type="ECO:0000256" key="1">
    <source>
        <dbReference type="ARBA" id="ARBA00024353"/>
    </source>
</evidence>
<feature type="transmembrane region" description="Helical" evidence="3">
    <location>
        <begin position="93"/>
        <end position="113"/>
    </location>
</feature>
<dbReference type="Gene3D" id="1.10.10.1320">
    <property type="entry name" value="Anti-sigma factor, zinc-finger domain"/>
    <property type="match status" value="1"/>
</dbReference>
<sequence>MQHPDEFTFMMYADGELIQEEHQQVASHLQSCSECQKLYATFLEEQAELVKAIHLTTPTLPPIHLEKNVCDQINEIATFNQNRHHLFVHRLRFVFGASLGFFLVMLLAGINWLNDWNSAINSLFQWQSIWSSMFWLKEKATMILLMFKNFYLIGFISSILFVLAILLYSIRLSSKMNANNWRTR</sequence>
<evidence type="ECO:0000313" key="6">
    <source>
        <dbReference type="Proteomes" id="UP000005850"/>
    </source>
</evidence>
<gene>
    <name evidence="5" type="ORF">BRLA_c043100</name>
</gene>
<evidence type="ECO:0000256" key="2">
    <source>
        <dbReference type="ARBA" id="ARBA00024438"/>
    </source>
</evidence>
<feature type="domain" description="Putative zinc-finger" evidence="4">
    <location>
        <begin position="12"/>
        <end position="36"/>
    </location>
</feature>
<keyword evidence="5" id="KW-0479">Metal-binding</keyword>
<keyword evidence="5" id="KW-0863">Zinc-finger</keyword>
<keyword evidence="5" id="KW-0862">Zinc</keyword>
<dbReference type="HOGENOM" id="CLU_1465575_0_0_9"/>
<proteinExistence type="inferred from homology"/>
<dbReference type="STRING" id="1042163.BRLA_c043100"/>
<dbReference type="Proteomes" id="UP000005850">
    <property type="component" value="Chromosome"/>
</dbReference>
<dbReference type="EMBL" id="CP007806">
    <property type="protein sequence ID" value="AIG28584.1"/>
    <property type="molecule type" value="Genomic_DNA"/>
</dbReference>
<organism evidence="5 6">
    <name type="scientific">Brevibacillus laterosporus LMG 15441</name>
    <dbReference type="NCBI Taxonomy" id="1042163"/>
    <lineage>
        <taxon>Bacteria</taxon>
        <taxon>Bacillati</taxon>
        <taxon>Bacillota</taxon>
        <taxon>Bacilli</taxon>
        <taxon>Bacillales</taxon>
        <taxon>Paenibacillaceae</taxon>
        <taxon>Brevibacillus</taxon>
    </lineage>
</organism>
<dbReference type="GO" id="GO:0008270">
    <property type="term" value="F:zinc ion binding"/>
    <property type="evidence" value="ECO:0007669"/>
    <property type="project" value="UniProtKB-KW"/>
</dbReference>
<evidence type="ECO:0000259" key="4">
    <source>
        <dbReference type="Pfam" id="PF13490"/>
    </source>
</evidence>
<accession>A0A075R9L7</accession>
<dbReference type="InterPro" id="IPR041916">
    <property type="entry name" value="Anti_sigma_zinc_sf"/>
</dbReference>
<name>A0A075R9L7_BRELA</name>
<dbReference type="Pfam" id="PF13490">
    <property type="entry name" value="zf-HC2"/>
    <property type="match status" value="1"/>
</dbReference>
<dbReference type="KEGG" id="blr:BRLA_c043100"/>
<protein>
    <recommendedName>
        <fullName evidence="2">Anti-sigma-W factor RsiW</fullName>
    </recommendedName>
</protein>
<evidence type="ECO:0000256" key="3">
    <source>
        <dbReference type="SAM" id="Phobius"/>
    </source>
</evidence>
<keyword evidence="6" id="KW-1185">Reference proteome</keyword>
<dbReference type="AlphaFoldDB" id="A0A075R9L7"/>
<keyword evidence="3" id="KW-0812">Transmembrane</keyword>
<keyword evidence="3" id="KW-0472">Membrane</keyword>
<dbReference type="InterPro" id="IPR027383">
    <property type="entry name" value="Znf_put"/>
</dbReference>
<dbReference type="RefSeq" id="WP_003334379.1">
    <property type="nucleotide sequence ID" value="NZ_CP007806.1"/>
</dbReference>
<reference evidence="5 6" key="1">
    <citation type="journal article" date="2011" name="J. Bacteriol.">
        <title>Genome sequence of Brevibacillus laterosporus LMG 15441, a pathogen of invertebrates.</title>
        <authorList>
            <person name="Djukic M."/>
            <person name="Poehlein A."/>
            <person name="Thurmer A."/>
            <person name="Daniel R."/>
        </authorList>
    </citation>
    <scope>NUCLEOTIDE SEQUENCE [LARGE SCALE GENOMIC DNA]</scope>
    <source>
        <strain evidence="5 6">LMG 15441</strain>
    </source>
</reference>